<dbReference type="InterPro" id="IPR016035">
    <property type="entry name" value="Acyl_Trfase/lysoPLipase"/>
</dbReference>
<evidence type="ECO:0000256" key="10">
    <source>
        <dbReference type="RuleBase" id="RU362103"/>
    </source>
</evidence>
<evidence type="ECO:0000256" key="9">
    <source>
        <dbReference type="PROSITE-ProRule" id="PRU00555"/>
    </source>
</evidence>
<evidence type="ECO:0000313" key="14">
    <source>
        <dbReference type="Proteomes" id="UP001430848"/>
    </source>
</evidence>
<evidence type="ECO:0000256" key="6">
    <source>
        <dbReference type="ARBA" id="ARBA00022963"/>
    </source>
</evidence>
<dbReference type="InterPro" id="IPR049492">
    <property type="entry name" value="BD-FAE-like_dom"/>
</dbReference>
<keyword evidence="4 10" id="KW-0732">Signal</keyword>
<evidence type="ECO:0000256" key="7">
    <source>
        <dbReference type="ARBA" id="ARBA00023098"/>
    </source>
</evidence>
<evidence type="ECO:0000256" key="3">
    <source>
        <dbReference type="ARBA" id="ARBA00013274"/>
    </source>
</evidence>
<dbReference type="EC" id="3.1.1.5" evidence="3 10"/>
<dbReference type="InterPro" id="IPR002018">
    <property type="entry name" value="CarbesteraseB"/>
</dbReference>
<dbReference type="EMBL" id="JAKNSF020000072">
    <property type="protein sequence ID" value="KAK7720835.1"/>
    <property type="molecule type" value="Genomic_DNA"/>
</dbReference>
<organism evidence="13 14">
    <name type="scientific">Diaporthe eres</name>
    <name type="common">Phomopsis oblonga</name>
    <dbReference type="NCBI Taxonomy" id="83184"/>
    <lineage>
        <taxon>Eukaryota</taxon>
        <taxon>Fungi</taxon>
        <taxon>Dikarya</taxon>
        <taxon>Ascomycota</taxon>
        <taxon>Pezizomycotina</taxon>
        <taxon>Sordariomycetes</taxon>
        <taxon>Sordariomycetidae</taxon>
        <taxon>Diaporthales</taxon>
        <taxon>Diaporthaceae</taxon>
        <taxon>Diaporthe</taxon>
        <taxon>Diaporthe eres species complex</taxon>
    </lineage>
</organism>
<accession>A0ABR1NZ32</accession>
<evidence type="ECO:0000256" key="5">
    <source>
        <dbReference type="ARBA" id="ARBA00022801"/>
    </source>
</evidence>
<feature type="chain" id="PRO_5044993121" description="Lysophospholipase" evidence="10">
    <location>
        <begin position="17"/>
        <end position="1449"/>
    </location>
</feature>
<dbReference type="PROSITE" id="PS00122">
    <property type="entry name" value="CARBOXYLESTERASE_B_1"/>
    <property type="match status" value="1"/>
</dbReference>
<dbReference type="PANTHER" id="PTHR10728:SF33">
    <property type="entry name" value="LYSOPHOSPHOLIPASE 1-RELATED"/>
    <property type="match status" value="1"/>
</dbReference>
<proteinExistence type="inferred from homology"/>
<comment type="similarity">
    <text evidence="1">Belongs to the type-B carboxylesterase/lipase family.</text>
</comment>
<feature type="compositionally biased region" description="Polar residues" evidence="11">
    <location>
        <begin position="1409"/>
        <end position="1429"/>
    </location>
</feature>
<dbReference type="PROSITE" id="PS51210">
    <property type="entry name" value="PLA2C"/>
    <property type="match status" value="1"/>
</dbReference>
<keyword evidence="7 9" id="KW-0443">Lipid metabolism</keyword>
<dbReference type="PANTHER" id="PTHR10728">
    <property type="entry name" value="CYTOSOLIC PHOSPHOLIPASE A2"/>
    <property type="match status" value="1"/>
</dbReference>
<reference evidence="13 14" key="1">
    <citation type="submission" date="2024-02" db="EMBL/GenBank/DDBJ databases">
        <title>De novo assembly and annotation of 12 fungi associated with fruit tree decline syndrome in Ontario, Canada.</title>
        <authorList>
            <person name="Sulman M."/>
            <person name="Ellouze W."/>
            <person name="Ilyukhin E."/>
        </authorList>
    </citation>
    <scope>NUCLEOTIDE SEQUENCE [LARGE SCALE GENOMIC DNA]</scope>
    <source>
        <strain evidence="13 14">M169</strain>
    </source>
</reference>
<evidence type="ECO:0000256" key="4">
    <source>
        <dbReference type="ARBA" id="ARBA00022729"/>
    </source>
</evidence>
<dbReference type="Pfam" id="PF01735">
    <property type="entry name" value="PLA2_B"/>
    <property type="match status" value="1"/>
</dbReference>
<dbReference type="InterPro" id="IPR002642">
    <property type="entry name" value="LysoPLipase_cat_dom"/>
</dbReference>
<evidence type="ECO:0000259" key="12">
    <source>
        <dbReference type="PROSITE" id="PS51210"/>
    </source>
</evidence>
<dbReference type="Proteomes" id="UP001430848">
    <property type="component" value="Unassembled WGS sequence"/>
</dbReference>
<gene>
    <name evidence="13" type="ORF">SLS63_009618</name>
</gene>
<dbReference type="SMART" id="SM00022">
    <property type="entry name" value="PLAc"/>
    <property type="match status" value="1"/>
</dbReference>
<evidence type="ECO:0000256" key="1">
    <source>
        <dbReference type="ARBA" id="ARBA00005964"/>
    </source>
</evidence>
<dbReference type="Gene3D" id="3.40.1090.10">
    <property type="entry name" value="Cytosolic phospholipase A2 catalytic domain"/>
    <property type="match status" value="1"/>
</dbReference>
<dbReference type="SUPFAM" id="SSF52151">
    <property type="entry name" value="FabD/lysophospholipase-like"/>
    <property type="match status" value="1"/>
</dbReference>
<name>A0ABR1NZ32_DIAER</name>
<feature type="compositionally biased region" description="Low complexity" evidence="11">
    <location>
        <begin position="1373"/>
        <end position="1388"/>
    </location>
</feature>
<dbReference type="InterPro" id="IPR029058">
    <property type="entry name" value="AB_hydrolase_fold"/>
</dbReference>
<feature type="domain" description="PLA2c" evidence="12">
    <location>
        <begin position="26"/>
        <end position="552"/>
    </location>
</feature>
<dbReference type="Pfam" id="PF20434">
    <property type="entry name" value="BD-FAE"/>
    <property type="match status" value="1"/>
</dbReference>
<evidence type="ECO:0000256" key="2">
    <source>
        <dbReference type="ARBA" id="ARBA00008780"/>
    </source>
</evidence>
<dbReference type="InterPro" id="IPR019826">
    <property type="entry name" value="Carboxylesterase_B_AS"/>
</dbReference>
<keyword evidence="8" id="KW-0325">Glycoprotein</keyword>
<feature type="region of interest" description="Disordered" evidence="11">
    <location>
        <begin position="1372"/>
        <end position="1430"/>
    </location>
</feature>
<comment type="caution">
    <text evidence="13">The sequence shown here is derived from an EMBL/GenBank/DDBJ whole genome shotgun (WGS) entry which is preliminary data.</text>
</comment>
<evidence type="ECO:0000313" key="13">
    <source>
        <dbReference type="EMBL" id="KAK7720835.1"/>
    </source>
</evidence>
<keyword evidence="5 9" id="KW-0378">Hydrolase</keyword>
<feature type="signal peptide" evidence="10">
    <location>
        <begin position="1"/>
        <end position="16"/>
    </location>
</feature>
<sequence length="1449" mass="151505">MLSHILLALGLVGALAASAYAPASSTCPSGSLVRSADGISDSEAAWAAGRKAVTDSALKSWLETALPDVDTSSLPTLALSVSGGGFRSLLTGAGVVQALDGRDSNSSTTGLYQALTYHAGLSGGAWLLSAIAAGDWPTISSLRDGVWEAQFAGGILNASSATTVGDYQQIAADIIAKGSAGSPVSLTDPWGRMLSYQVMSGSEGAVDFTMSDIGSLSTFTSFNAPFPLITASKITPDSGACEPTAEEAIYEFNPFEFGSWSDDISAFVQSEYLGSNITAGSASQCVTGFDNIDWVLGTSSMLLNEYICNASLGVDVTTLFPSSMITVVEKFTSADEYGYSLLPNPFKGFNSTTATKPSTISSSNNLHIVDGGEADHNVPLLPLLEPTRNVSVIIVNDNSNDEGGFPDGTQVVAAYEATRTGRLAGRFPAVPAAGDFSTSRAQFFGCDEPDAVTVVYLPNSEWTYASNTATLKLTYTPDETNSMILNGNEVATQGNDEAWGACLACGIMLKEFLLQVKMDIESDFVRNFKIPPFVPPEDAETFKDIQYSSHGHVRQRLDLYLPKHGTLGGSPLPLIVYIHGGAFKFGSKESPWMPSRLVSKGYAIASLDHRLSGDAVFPAAVEDCKAAVRWLRAHAAEYRLDPDRFVAFGESAGAHHASFLGVTSPAGVGDELDVGDHLDQSSAVQGVVDYYGPSDFLQMDAHAPTDGNNTKHDPPGSPESLYVGAANGIQNAPEKSVRANPITHLSAAKAKSVPPFFISHGVNDHVVPYHQYQGMTVGAGVNQWLGMRFAAPSVPPRRFSAPQPPLNESDVQDATKEGTLCVSANNQEGLQFDSERQPMAEDCLFAAVYAPASATDQSMLPILMFISGGGFTSNSNGNFNGTGLVEASGGNMIVMRANYRVGILGFIGGTLIEADTKGAVANNGLNDMIAAARWIQQHATKFGGNPNHIVVSGASSGGNAIDELLAANNGTGFPDLFVGAIAESPGWGSEGFSADRDQALNNNLNATGCLNATDPIDCMRMMPIAEFQNKTTTDGWGPTVEGKLIAAPHYQMFEQGRFQNIPVIYGYASDEATPDFISNQTVNTTEDVGADILKAVGKSMTDAELAAVMAAYPESLNNVSVFGRDMNARNASLREGSGAQWQRDAAIKTELKEHCVAAFLSDMYSSVGQTQNYAYRYNILDETAGGNADKGLFSPHVSELYSVWGNNNTDGGDPGCIKLNSTDPLSCATGAEIAQAYWISFVRSLNPNTFRLAGTPEWAAWTVADPNRIVLDNAAASMEKMGAAAGEVPIGEPPMNQRQRCLSLTTNLAKRINLGLGEGQTMPAFANGTRVDPTLAVLGSSAGAAAAPSVPGGGSSGSNGSETAIIIIETHGSDGSNASSASNSSTGDGNRGSGSGGSGGVSVIPLGTLSPNGTMNGTRPPVETNSAPGTTHGLKSLVAILIGGVMLAV</sequence>
<comment type="similarity">
    <text evidence="2 10">Belongs to the lysophospholipase family.</text>
</comment>
<evidence type="ECO:0000256" key="8">
    <source>
        <dbReference type="ARBA" id="ARBA00023180"/>
    </source>
</evidence>
<dbReference type="Gene3D" id="3.40.50.1820">
    <property type="entry name" value="alpha/beta hydrolase"/>
    <property type="match status" value="2"/>
</dbReference>
<evidence type="ECO:0000256" key="11">
    <source>
        <dbReference type="SAM" id="MobiDB-lite"/>
    </source>
</evidence>
<feature type="compositionally biased region" description="Gly residues" evidence="11">
    <location>
        <begin position="1389"/>
        <end position="1400"/>
    </location>
</feature>
<dbReference type="SUPFAM" id="SSF53474">
    <property type="entry name" value="alpha/beta-Hydrolases"/>
    <property type="match status" value="2"/>
</dbReference>
<keyword evidence="6 9" id="KW-0442">Lipid degradation</keyword>
<dbReference type="Pfam" id="PF00135">
    <property type="entry name" value="COesterase"/>
    <property type="match status" value="1"/>
</dbReference>
<keyword evidence="14" id="KW-1185">Reference proteome</keyword>
<comment type="catalytic activity">
    <reaction evidence="10">
        <text>a 1-acyl-sn-glycero-3-phosphocholine + H2O = sn-glycerol 3-phosphocholine + a fatty acid + H(+)</text>
        <dbReference type="Rhea" id="RHEA:15177"/>
        <dbReference type="ChEBI" id="CHEBI:15377"/>
        <dbReference type="ChEBI" id="CHEBI:15378"/>
        <dbReference type="ChEBI" id="CHEBI:16870"/>
        <dbReference type="ChEBI" id="CHEBI:28868"/>
        <dbReference type="ChEBI" id="CHEBI:58168"/>
        <dbReference type="EC" id="3.1.1.5"/>
    </reaction>
</comment>
<protein>
    <recommendedName>
        <fullName evidence="3 10">Lysophospholipase</fullName>
        <ecNumber evidence="3 10">3.1.1.5</ecNumber>
    </recommendedName>
</protein>